<dbReference type="Gene3D" id="3.40.190.10">
    <property type="entry name" value="Periplasmic binding protein-like II"/>
    <property type="match status" value="1"/>
</dbReference>
<evidence type="ECO:0000313" key="3">
    <source>
        <dbReference type="EMBL" id="SLN40546.1"/>
    </source>
</evidence>
<reference evidence="3 4" key="1">
    <citation type="submission" date="2017-03" db="EMBL/GenBank/DDBJ databases">
        <authorList>
            <person name="Afonso C.L."/>
            <person name="Miller P.J."/>
            <person name="Scott M.A."/>
            <person name="Spackman E."/>
            <person name="Goraichik I."/>
            <person name="Dimitrov K.M."/>
            <person name="Suarez D.L."/>
            <person name="Swayne D.E."/>
        </authorList>
    </citation>
    <scope>NUCLEOTIDE SEQUENCE [LARGE SCALE GENOMIC DNA]</scope>
    <source>
        <strain evidence="3 4">CECT 7751</strain>
    </source>
</reference>
<organism evidence="3 4">
    <name type="scientific">Pseudooceanicola marinus</name>
    <dbReference type="NCBI Taxonomy" id="396013"/>
    <lineage>
        <taxon>Bacteria</taxon>
        <taxon>Pseudomonadati</taxon>
        <taxon>Pseudomonadota</taxon>
        <taxon>Alphaproteobacteria</taxon>
        <taxon>Rhodobacterales</taxon>
        <taxon>Paracoccaceae</taxon>
        <taxon>Pseudooceanicola</taxon>
    </lineage>
</organism>
<dbReference type="InterPro" id="IPR042100">
    <property type="entry name" value="Bug_dom1"/>
</dbReference>
<accession>A0A1X6Z4V3</accession>
<proteinExistence type="inferred from homology"/>
<dbReference type="Gene3D" id="3.40.190.150">
    <property type="entry name" value="Bordetella uptake gene, domain 1"/>
    <property type="match status" value="1"/>
</dbReference>
<dbReference type="AlphaFoldDB" id="A0A1X6Z4V3"/>
<dbReference type="InterPro" id="IPR005064">
    <property type="entry name" value="BUG"/>
</dbReference>
<dbReference type="CDD" id="cd07012">
    <property type="entry name" value="PBP2_Bug_TTT"/>
    <property type="match status" value="1"/>
</dbReference>
<comment type="similarity">
    <text evidence="1">Belongs to the UPF0065 (bug) family.</text>
</comment>
<sequence>MKSWKNAIAAVLAVLPGTGFAADFPSEPVTLVVPYPPGGNVDSAARIIAPKMEELLGQPIVVENRAGAGGMIAAEYVKNADADGYTLFMAANGPLLFAPMTMNRPDAYDWETDFEAIGTVSITPMALTVREGVGITDIDELMSRAGEENLLMASPGAGTTNHLAAEKLKADSGSDFRIVHYKGNAPSIASLVGGETAFSFDQMSVILPYIEDGSVVPLAVTSSERVPALPDVPTLKESGQFDFAAVTFTGLLAPAGTPEEAIEALSAALNETLASDDIVARFADLGSVASPKTPAEFDDFLTEIDDTWRPIVAEVNANR</sequence>
<dbReference type="PANTHER" id="PTHR42928:SF5">
    <property type="entry name" value="BLR1237 PROTEIN"/>
    <property type="match status" value="1"/>
</dbReference>
<keyword evidence="4" id="KW-1185">Reference proteome</keyword>
<gene>
    <name evidence="3" type="ORF">PSM7751_01857</name>
</gene>
<evidence type="ECO:0000256" key="1">
    <source>
        <dbReference type="ARBA" id="ARBA00006987"/>
    </source>
</evidence>
<dbReference type="OrthoDB" id="9780943at2"/>
<feature type="signal peptide" evidence="2">
    <location>
        <begin position="1"/>
        <end position="21"/>
    </location>
</feature>
<keyword evidence="2" id="KW-0732">Signal</keyword>
<dbReference type="SUPFAM" id="SSF53850">
    <property type="entry name" value="Periplasmic binding protein-like II"/>
    <property type="match status" value="1"/>
</dbReference>
<evidence type="ECO:0000313" key="4">
    <source>
        <dbReference type="Proteomes" id="UP000193963"/>
    </source>
</evidence>
<dbReference type="Proteomes" id="UP000193963">
    <property type="component" value="Unassembled WGS sequence"/>
</dbReference>
<dbReference type="PIRSF" id="PIRSF017082">
    <property type="entry name" value="YflP"/>
    <property type="match status" value="1"/>
</dbReference>
<dbReference type="RefSeq" id="WP_085887711.1">
    <property type="nucleotide sequence ID" value="NZ_FWFN01000003.1"/>
</dbReference>
<protein>
    <submittedName>
        <fullName evidence="3">Tripartite tricarboxylate transporter family receptor</fullName>
    </submittedName>
</protein>
<evidence type="ECO:0000256" key="2">
    <source>
        <dbReference type="SAM" id="SignalP"/>
    </source>
</evidence>
<feature type="chain" id="PRO_5012236819" evidence="2">
    <location>
        <begin position="22"/>
        <end position="319"/>
    </location>
</feature>
<name>A0A1X6Z4V3_9RHOB</name>
<keyword evidence="3" id="KW-0675">Receptor</keyword>
<dbReference type="Pfam" id="PF03401">
    <property type="entry name" value="TctC"/>
    <property type="match status" value="1"/>
</dbReference>
<dbReference type="EMBL" id="FWFN01000003">
    <property type="protein sequence ID" value="SLN40546.1"/>
    <property type="molecule type" value="Genomic_DNA"/>
</dbReference>
<dbReference type="PANTHER" id="PTHR42928">
    <property type="entry name" value="TRICARBOXYLATE-BINDING PROTEIN"/>
    <property type="match status" value="1"/>
</dbReference>